<dbReference type="AlphaFoldDB" id="A0AAW8TVB3"/>
<comment type="caution">
    <text evidence="4">The sequence shown here is derived from an EMBL/GenBank/DDBJ whole genome shotgun (WGS) entry which is preliminary data.</text>
</comment>
<evidence type="ECO:0000256" key="2">
    <source>
        <dbReference type="ARBA" id="ARBA00023163"/>
    </source>
</evidence>
<dbReference type="Proteomes" id="UP001256711">
    <property type="component" value="Unassembled WGS sequence"/>
</dbReference>
<accession>A0AAW8TVB3</accession>
<dbReference type="PANTHER" id="PTHR30185">
    <property type="entry name" value="CRYPTIC BETA-GLUCOSIDE BGL OPERON ANTITERMINATOR"/>
    <property type="match status" value="1"/>
</dbReference>
<sequence>MRALLSKTIQRRLHLIESLAHLNTWVAVDQLVQLLDCTDKTLMKDMEIINDEWEEYLQIDFSKRKGLMIRGGQTNKIKNVYQQVLRESTEFQFLERIFFDPTQDAEYWMKKLFLSETSFYRMVRQLTKALKRHGLTLQRKPFCLVAEDERWVRLFYESYFEETYGGDLWPFETDEQETFCFLMRTTTDFDVLLDNRQILQHAYLFMVTCIRASQGFLLNQEIYDEPEDIIEQLITISKKYVEQLLEGTSYILVDGWVREISHGVFYEFYNWANPQQELRIKLAVDRFLDKFVRAVDYPLPAEDRKKIGQQMMHWYLSYTIYPYDRVILRDECEEPARGIRTLYPIFSKMVTVNLQEIEKECNFPWAKTREADILCALISEWEGLPLRLEERRRQVHLLVVSDRGPKHGKMLRDLLKGQLYNKVTIDIYQGFVFFVPPEELKEFQRYDIVLANNPIEGYHEDNLLLIDNFISEADWGRLNKAIIQMQRKKSREYLRKLDQGKLRSGQDVYPQQARKISNFLFEEESDSFLEL</sequence>
<evidence type="ECO:0000256" key="1">
    <source>
        <dbReference type="ARBA" id="ARBA00023015"/>
    </source>
</evidence>
<keyword evidence="2" id="KW-0804">Transcription</keyword>
<keyword evidence="1" id="KW-0805">Transcription regulation</keyword>
<dbReference type="InterPro" id="IPR007737">
    <property type="entry name" value="Mga_HTH"/>
</dbReference>
<evidence type="ECO:0000313" key="4">
    <source>
        <dbReference type="EMBL" id="MDT2810221.1"/>
    </source>
</evidence>
<dbReference type="InterPro" id="IPR050661">
    <property type="entry name" value="BglG_antiterminators"/>
</dbReference>
<gene>
    <name evidence="4" type="ORF">P7H43_06975</name>
</gene>
<protein>
    <submittedName>
        <fullName evidence="4">Helix-turn-helix domain-containing protein</fullName>
    </submittedName>
</protein>
<organism evidence="4 5">
    <name type="scientific">Enterococcus asini</name>
    <dbReference type="NCBI Taxonomy" id="57732"/>
    <lineage>
        <taxon>Bacteria</taxon>
        <taxon>Bacillati</taxon>
        <taxon>Bacillota</taxon>
        <taxon>Bacilli</taxon>
        <taxon>Lactobacillales</taxon>
        <taxon>Enterococcaceae</taxon>
        <taxon>Enterococcus</taxon>
    </lineage>
</organism>
<proteinExistence type="predicted"/>
<dbReference type="EMBL" id="JARQBJ010000003">
    <property type="protein sequence ID" value="MDT2810221.1"/>
    <property type="molecule type" value="Genomic_DNA"/>
</dbReference>
<evidence type="ECO:0000313" key="5">
    <source>
        <dbReference type="Proteomes" id="UP001256711"/>
    </source>
</evidence>
<feature type="domain" description="Mga helix-turn-helix" evidence="3">
    <location>
        <begin position="75"/>
        <end position="160"/>
    </location>
</feature>
<name>A0AAW8TVB3_9ENTE</name>
<dbReference type="Pfam" id="PF05043">
    <property type="entry name" value="Mga"/>
    <property type="match status" value="1"/>
</dbReference>
<dbReference type="PANTHER" id="PTHR30185:SF18">
    <property type="entry name" value="TRANSCRIPTIONAL REGULATOR MTLR"/>
    <property type="match status" value="1"/>
</dbReference>
<reference evidence="4" key="1">
    <citation type="submission" date="2023-03" db="EMBL/GenBank/DDBJ databases">
        <authorList>
            <person name="Shen W."/>
            <person name="Cai J."/>
        </authorList>
    </citation>
    <scope>NUCLEOTIDE SEQUENCE</scope>
    <source>
        <strain evidence="4">B226-2</strain>
    </source>
</reference>
<evidence type="ECO:0000259" key="3">
    <source>
        <dbReference type="Pfam" id="PF05043"/>
    </source>
</evidence>
<dbReference type="RefSeq" id="WP_311835380.1">
    <property type="nucleotide sequence ID" value="NZ_JARQBJ010000003.1"/>
</dbReference>